<dbReference type="GO" id="GO:0032259">
    <property type="term" value="P:methylation"/>
    <property type="evidence" value="ECO:0007669"/>
    <property type="project" value="UniProtKB-KW"/>
</dbReference>
<dbReference type="RefSeq" id="WP_132805222.1">
    <property type="nucleotide sequence ID" value="NZ_SMAK01000002.1"/>
</dbReference>
<dbReference type="InterPro" id="IPR013216">
    <property type="entry name" value="Methyltransf_11"/>
</dbReference>
<keyword evidence="2" id="KW-0808">Transferase</keyword>
<proteinExistence type="predicted"/>
<evidence type="ECO:0000259" key="1">
    <source>
        <dbReference type="Pfam" id="PF08241"/>
    </source>
</evidence>
<protein>
    <submittedName>
        <fullName evidence="2">Methyltransferase family protein</fullName>
    </submittedName>
</protein>
<sequence length="249" mass="28360">MQIHNDAENERVKLRVAKQYAKAWLKDWRQFGHRQLARECPICGFRGLFVAAGNPPRWNARCPACDSRERHRLAYLYYVRAGIGPGRGLKILHFAPEAFFKALMAGDPGYVTTDPIMPGVDRREDMTALSFADASFDIAIAHHVLEHIADDRLAISELFRVLKPGGRAILSVPQNWSRMETWEDDGLSAEAERVAAFGARDHRRFYGRDFEKRLAAAGFETEVFRMPPADEVRYGLLRDEAIHVARRPV</sequence>
<dbReference type="EMBL" id="SMAK01000002">
    <property type="protein sequence ID" value="TCT12433.1"/>
    <property type="molecule type" value="Genomic_DNA"/>
</dbReference>
<dbReference type="AlphaFoldDB" id="A0A4V2UZS3"/>
<organism evidence="2 3">
    <name type="scientific">Tepidamorphus gemmatus</name>
    <dbReference type="NCBI Taxonomy" id="747076"/>
    <lineage>
        <taxon>Bacteria</taxon>
        <taxon>Pseudomonadati</taxon>
        <taxon>Pseudomonadota</taxon>
        <taxon>Alphaproteobacteria</taxon>
        <taxon>Hyphomicrobiales</taxon>
        <taxon>Tepidamorphaceae</taxon>
        <taxon>Tepidamorphus</taxon>
    </lineage>
</organism>
<dbReference type="Proteomes" id="UP000295678">
    <property type="component" value="Unassembled WGS sequence"/>
</dbReference>
<dbReference type="InterPro" id="IPR029063">
    <property type="entry name" value="SAM-dependent_MTases_sf"/>
</dbReference>
<accession>A0A4V2UZS3</accession>
<feature type="domain" description="Methyltransferase type 11" evidence="1">
    <location>
        <begin position="122"/>
        <end position="169"/>
    </location>
</feature>
<gene>
    <name evidence="2" type="ORF">EDC22_102118</name>
</gene>
<dbReference type="GO" id="GO:0008757">
    <property type="term" value="F:S-adenosylmethionine-dependent methyltransferase activity"/>
    <property type="evidence" value="ECO:0007669"/>
    <property type="project" value="InterPro"/>
</dbReference>
<dbReference type="Pfam" id="PF08241">
    <property type="entry name" value="Methyltransf_11"/>
    <property type="match status" value="1"/>
</dbReference>
<dbReference type="Gene3D" id="3.40.50.150">
    <property type="entry name" value="Vaccinia Virus protein VP39"/>
    <property type="match status" value="1"/>
</dbReference>
<dbReference type="SUPFAM" id="SSF53335">
    <property type="entry name" value="S-adenosyl-L-methionine-dependent methyltransferases"/>
    <property type="match status" value="1"/>
</dbReference>
<keyword evidence="2" id="KW-0489">Methyltransferase</keyword>
<name>A0A4V2UZS3_9HYPH</name>
<comment type="caution">
    <text evidence="2">The sequence shown here is derived from an EMBL/GenBank/DDBJ whole genome shotgun (WGS) entry which is preliminary data.</text>
</comment>
<dbReference type="OrthoDB" id="9777830at2"/>
<evidence type="ECO:0000313" key="3">
    <source>
        <dbReference type="Proteomes" id="UP000295678"/>
    </source>
</evidence>
<reference evidence="2 3" key="1">
    <citation type="submission" date="2019-03" db="EMBL/GenBank/DDBJ databases">
        <title>Genomic Encyclopedia of Type Strains, Phase IV (KMG-IV): sequencing the most valuable type-strain genomes for metagenomic binning, comparative biology and taxonomic classification.</title>
        <authorList>
            <person name="Goeker M."/>
        </authorList>
    </citation>
    <scope>NUCLEOTIDE SEQUENCE [LARGE SCALE GENOMIC DNA]</scope>
    <source>
        <strain evidence="2 3">DSM 19345</strain>
    </source>
</reference>
<evidence type="ECO:0000313" key="2">
    <source>
        <dbReference type="EMBL" id="TCT12433.1"/>
    </source>
</evidence>
<keyword evidence="3" id="KW-1185">Reference proteome</keyword>
<dbReference type="CDD" id="cd02440">
    <property type="entry name" value="AdoMet_MTases"/>
    <property type="match status" value="1"/>
</dbReference>